<gene>
    <name evidence="16" type="ORF">J2S74_004214</name>
</gene>
<dbReference type="Proteomes" id="UP001230005">
    <property type="component" value="Unassembled WGS sequence"/>
</dbReference>
<feature type="transmembrane region" description="Helical" evidence="14">
    <location>
        <begin position="185"/>
        <end position="205"/>
    </location>
</feature>
<sequence length="577" mass="63937">MWELLIVMLERLGIIVAVAFIMTRFKFIRHLIDKREITRAHKLSVIIMFGLFGILGTYTGLTVNTEHATYSRWVLELGEGEAIANSRVIGIVVAGLLGGWTVGLGAGLIAGVHRYLLGGFTGFSCGLAAIIAGLIAGYFYKRNQNNRIISWKTALAVGMIAEAVQMIIILLIARPFDQALTLVQNIGVPMVIANGIGTAIFILIIRNIFYEEEKMGSIQAQKALKLADLTLKYLRKGLTEQSAKATCDILLKETRVDAVSLTNRERILAFSGIGMGHHFVDEEIKTEATRRVLKQGELVIAEEGEIFCGTKECPLSAAIIAPLKIKDETIGTLKFYFQSEEDMTQTTIELSKGLSTILSHQLELSEVDKHLELAKQAEIKALQAQVSPHFLFNALNTIVALIRTDPMKARKLLISLSHYFRQNLAGTNTTETSLEEELKHVQAYLQIEQARFSDKLSVEYLVEEEALQAKIPPMTLQPIVENAVKHGMKQLQTDSVISIKIEREGESVHISISDNGKGMSKERLKELGKEKVKSETGTGIGLSNVIRRLQMMYGEDRQIKIESKEGEGTTISFSIPL</sequence>
<evidence type="ECO:0000256" key="14">
    <source>
        <dbReference type="SAM" id="Phobius"/>
    </source>
</evidence>
<dbReference type="Pfam" id="PF07694">
    <property type="entry name" value="5TM-5TMR_LYT"/>
    <property type="match status" value="1"/>
</dbReference>
<dbReference type="Pfam" id="PF13492">
    <property type="entry name" value="GAF_3"/>
    <property type="match status" value="1"/>
</dbReference>
<dbReference type="InterPro" id="IPR050640">
    <property type="entry name" value="Bact_2-comp_sensor_kinase"/>
</dbReference>
<dbReference type="InterPro" id="IPR029016">
    <property type="entry name" value="GAF-like_dom_sf"/>
</dbReference>
<dbReference type="PANTHER" id="PTHR34220:SF7">
    <property type="entry name" value="SENSOR HISTIDINE KINASE YPDA"/>
    <property type="match status" value="1"/>
</dbReference>
<dbReference type="PRINTS" id="PR00344">
    <property type="entry name" value="BCTRLSENSOR"/>
</dbReference>
<evidence type="ECO:0000259" key="15">
    <source>
        <dbReference type="PROSITE" id="PS50109"/>
    </source>
</evidence>
<name>A0ABT9ZZX7_9BACI</name>
<keyword evidence="6 16" id="KW-0808">Transferase</keyword>
<feature type="transmembrane region" description="Helical" evidence="14">
    <location>
        <begin position="83"/>
        <end position="108"/>
    </location>
</feature>
<dbReference type="RefSeq" id="WP_307329490.1">
    <property type="nucleotide sequence ID" value="NZ_JAUSUG010000020.1"/>
</dbReference>
<dbReference type="EMBL" id="JAUSUG010000020">
    <property type="protein sequence ID" value="MDQ0256792.1"/>
    <property type="molecule type" value="Genomic_DNA"/>
</dbReference>
<evidence type="ECO:0000256" key="3">
    <source>
        <dbReference type="ARBA" id="ARBA00012438"/>
    </source>
</evidence>
<dbReference type="InterPro" id="IPR011620">
    <property type="entry name" value="Sig_transdc_His_kinase_LytS_TM"/>
</dbReference>
<feature type="domain" description="Histidine kinase" evidence="15">
    <location>
        <begin position="476"/>
        <end position="577"/>
    </location>
</feature>
<feature type="transmembrane region" description="Helical" evidence="14">
    <location>
        <begin position="43"/>
        <end position="63"/>
    </location>
</feature>
<evidence type="ECO:0000256" key="4">
    <source>
        <dbReference type="ARBA" id="ARBA00022475"/>
    </source>
</evidence>
<dbReference type="Gene3D" id="1.10.1760.20">
    <property type="match status" value="1"/>
</dbReference>
<accession>A0ABT9ZZX7</accession>
<dbReference type="SUPFAM" id="SSF55874">
    <property type="entry name" value="ATPase domain of HSP90 chaperone/DNA topoisomerase II/histidine kinase"/>
    <property type="match status" value="1"/>
</dbReference>
<evidence type="ECO:0000256" key="9">
    <source>
        <dbReference type="ARBA" id="ARBA00022777"/>
    </source>
</evidence>
<organism evidence="16 17">
    <name type="scientific">Evansella vedderi</name>
    <dbReference type="NCBI Taxonomy" id="38282"/>
    <lineage>
        <taxon>Bacteria</taxon>
        <taxon>Bacillati</taxon>
        <taxon>Bacillota</taxon>
        <taxon>Bacilli</taxon>
        <taxon>Bacillales</taxon>
        <taxon>Bacillaceae</taxon>
        <taxon>Evansella</taxon>
    </lineage>
</organism>
<evidence type="ECO:0000256" key="12">
    <source>
        <dbReference type="ARBA" id="ARBA00023012"/>
    </source>
</evidence>
<dbReference type="InterPro" id="IPR036890">
    <property type="entry name" value="HATPase_C_sf"/>
</dbReference>
<evidence type="ECO:0000256" key="13">
    <source>
        <dbReference type="ARBA" id="ARBA00023136"/>
    </source>
</evidence>
<feature type="transmembrane region" description="Helical" evidence="14">
    <location>
        <begin position="115"/>
        <end position="139"/>
    </location>
</feature>
<dbReference type="InterPro" id="IPR004358">
    <property type="entry name" value="Sig_transdc_His_kin-like_C"/>
</dbReference>
<dbReference type="GO" id="GO:0004673">
    <property type="term" value="F:protein histidine kinase activity"/>
    <property type="evidence" value="ECO:0007669"/>
    <property type="project" value="UniProtKB-EC"/>
</dbReference>
<dbReference type="InterPro" id="IPR005467">
    <property type="entry name" value="His_kinase_dom"/>
</dbReference>
<comment type="subcellular location">
    <subcellularLocation>
        <location evidence="2">Cell membrane</location>
        <topology evidence="2">Multi-pass membrane protein</topology>
    </subcellularLocation>
</comment>
<evidence type="ECO:0000256" key="8">
    <source>
        <dbReference type="ARBA" id="ARBA00022741"/>
    </source>
</evidence>
<evidence type="ECO:0000256" key="6">
    <source>
        <dbReference type="ARBA" id="ARBA00022679"/>
    </source>
</evidence>
<evidence type="ECO:0000256" key="5">
    <source>
        <dbReference type="ARBA" id="ARBA00022553"/>
    </source>
</evidence>
<dbReference type="InterPro" id="IPR010559">
    <property type="entry name" value="Sig_transdc_His_kin_internal"/>
</dbReference>
<dbReference type="EC" id="2.7.13.3" evidence="3"/>
<keyword evidence="11 14" id="KW-1133">Transmembrane helix</keyword>
<reference evidence="16 17" key="1">
    <citation type="submission" date="2023-07" db="EMBL/GenBank/DDBJ databases">
        <title>Genomic Encyclopedia of Type Strains, Phase IV (KMG-IV): sequencing the most valuable type-strain genomes for metagenomic binning, comparative biology and taxonomic classification.</title>
        <authorList>
            <person name="Goeker M."/>
        </authorList>
    </citation>
    <scope>NUCLEOTIDE SEQUENCE [LARGE SCALE GENOMIC DNA]</scope>
    <source>
        <strain evidence="16 17">DSM 9768</strain>
    </source>
</reference>
<comment type="catalytic activity">
    <reaction evidence="1">
        <text>ATP + protein L-histidine = ADP + protein N-phospho-L-histidine.</text>
        <dbReference type="EC" id="2.7.13.3"/>
    </reaction>
</comment>
<dbReference type="SMART" id="SM00387">
    <property type="entry name" value="HATPase_c"/>
    <property type="match status" value="1"/>
</dbReference>
<keyword evidence="4" id="KW-1003">Cell membrane</keyword>
<dbReference type="PANTHER" id="PTHR34220">
    <property type="entry name" value="SENSOR HISTIDINE KINASE YPDA"/>
    <property type="match status" value="1"/>
</dbReference>
<keyword evidence="8" id="KW-0547">Nucleotide-binding</keyword>
<dbReference type="InterPro" id="IPR003594">
    <property type="entry name" value="HATPase_dom"/>
</dbReference>
<keyword evidence="9 16" id="KW-0418">Kinase</keyword>
<dbReference type="Gene3D" id="3.30.450.40">
    <property type="match status" value="1"/>
</dbReference>
<keyword evidence="10" id="KW-0067">ATP-binding</keyword>
<evidence type="ECO:0000256" key="10">
    <source>
        <dbReference type="ARBA" id="ARBA00022840"/>
    </source>
</evidence>
<keyword evidence="5" id="KW-0597">Phosphoprotein</keyword>
<feature type="transmembrane region" description="Helical" evidence="14">
    <location>
        <begin position="6"/>
        <end position="23"/>
    </location>
</feature>
<evidence type="ECO:0000256" key="11">
    <source>
        <dbReference type="ARBA" id="ARBA00022989"/>
    </source>
</evidence>
<keyword evidence="7 14" id="KW-0812">Transmembrane</keyword>
<comment type="caution">
    <text evidence="16">The sequence shown here is derived from an EMBL/GenBank/DDBJ whole genome shotgun (WGS) entry which is preliminary data.</text>
</comment>
<keyword evidence="12" id="KW-0902">Two-component regulatory system</keyword>
<keyword evidence="13 14" id="KW-0472">Membrane</keyword>
<evidence type="ECO:0000313" key="17">
    <source>
        <dbReference type="Proteomes" id="UP001230005"/>
    </source>
</evidence>
<keyword evidence="17" id="KW-1185">Reference proteome</keyword>
<evidence type="ECO:0000313" key="16">
    <source>
        <dbReference type="EMBL" id="MDQ0256792.1"/>
    </source>
</evidence>
<dbReference type="Gene3D" id="3.30.565.10">
    <property type="entry name" value="Histidine kinase-like ATPase, C-terminal domain"/>
    <property type="match status" value="1"/>
</dbReference>
<evidence type="ECO:0000256" key="2">
    <source>
        <dbReference type="ARBA" id="ARBA00004651"/>
    </source>
</evidence>
<feature type="transmembrane region" description="Helical" evidence="14">
    <location>
        <begin position="151"/>
        <end position="173"/>
    </location>
</feature>
<evidence type="ECO:0000256" key="7">
    <source>
        <dbReference type="ARBA" id="ARBA00022692"/>
    </source>
</evidence>
<dbReference type="Pfam" id="PF02518">
    <property type="entry name" value="HATPase_c"/>
    <property type="match status" value="1"/>
</dbReference>
<dbReference type="PROSITE" id="PS50109">
    <property type="entry name" value="HIS_KIN"/>
    <property type="match status" value="1"/>
</dbReference>
<proteinExistence type="predicted"/>
<dbReference type="Pfam" id="PF06580">
    <property type="entry name" value="His_kinase"/>
    <property type="match status" value="1"/>
</dbReference>
<evidence type="ECO:0000256" key="1">
    <source>
        <dbReference type="ARBA" id="ARBA00000085"/>
    </source>
</evidence>
<dbReference type="InterPro" id="IPR003018">
    <property type="entry name" value="GAF"/>
</dbReference>
<protein>
    <recommendedName>
        <fullName evidence="3">histidine kinase</fullName>
        <ecNumber evidence="3">2.7.13.3</ecNumber>
    </recommendedName>
</protein>